<evidence type="ECO:0000313" key="6">
    <source>
        <dbReference type="EMBL" id="MET3577174.1"/>
    </source>
</evidence>
<protein>
    <submittedName>
        <fullName evidence="6">ABC-type sugar transport system substrate-binding protein</fullName>
    </submittedName>
</protein>
<gene>
    <name evidence="6" type="ORF">ABID19_000189</name>
</gene>
<keyword evidence="7" id="KW-1185">Reference proteome</keyword>
<feature type="domain" description="Periplasmic binding protein" evidence="5">
    <location>
        <begin position="72"/>
        <end position="341"/>
    </location>
</feature>
<dbReference type="PANTHER" id="PTHR46847">
    <property type="entry name" value="D-ALLOSE-BINDING PERIPLASMIC PROTEIN-RELATED"/>
    <property type="match status" value="1"/>
</dbReference>
<evidence type="ECO:0000256" key="3">
    <source>
        <dbReference type="ARBA" id="ARBA00022729"/>
    </source>
</evidence>
<evidence type="ECO:0000313" key="7">
    <source>
        <dbReference type="Proteomes" id="UP001549204"/>
    </source>
</evidence>
<comment type="similarity">
    <text evidence="2">Belongs to the bacterial solute-binding protein 2 family.</text>
</comment>
<dbReference type="PANTHER" id="PTHR46847:SF1">
    <property type="entry name" value="D-ALLOSE-BINDING PERIPLASMIC PROTEIN-RELATED"/>
    <property type="match status" value="1"/>
</dbReference>
<keyword evidence="6" id="KW-0813">Transport</keyword>
<accession>A0ABV2GFV7</accession>
<evidence type="ECO:0000259" key="5">
    <source>
        <dbReference type="Pfam" id="PF13407"/>
    </source>
</evidence>
<dbReference type="SUPFAM" id="SSF53822">
    <property type="entry name" value="Periplasmic binding protein-like I"/>
    <property type="match status" value="1"/>
</dbReference>
<reference evidence="6 7" key="1">
    <citation type="submission" date="2024-06" db="EMBL/GenBank/DDBJ databases">
        <title>Genomic Encyclopedia of Type Strains, Phase IV (KMG-IV): sequencing the most valuable type-strain genomes for metagenomic binning, comparative biology and taxonomic classification.</title>
        <authorList>
            <person name="Goeker M."/>
        </authorList>
    </citation>
    <scope>NUCLEOTIDE SEQUENCE [LARGE SCALE GENOMIC DNA]</scope>
    <source>
        <strain evidence="6 7">DSM 100022</strain>
    </source>
</reference>
<dbReference type="Pfam" id="PF13407">
    <property type="entry name" value="Peripla_BP_4"/>
    <property type="match status" value="1"/>
</dbReference>
<feature type="signal peptide" evidence="4">
    <location>
        <begin position="1"/>
        <end position="23"/>
    </location>
</feature>
<keyword evidence="3 4" id="KW-0732">Signal</keyword>
<dbReference type="RefSeq" id="WP_354487266.1">
    <property type="nucleotide sequence ID" value="NZ_JBEPMC010000001.1"/>
</dbReference>
<dbReference type="InterPro" id="IPR028082">
    <property type="entry name" value="Peripla_BP_I"/>
</dbReference>
<feature type="chain" id="PRO_5046043048" evidence="4">
    <location>
        <begin position="24"/>
        <end position="357"/>
    </location>
</feature>
<organism evidence="6 7">
    <name type="scientific">Mesorhizobium robiniae</name>
    <dbReference type="NCBI Taxonomy" id="559315"/>
    <lineage>
        <taxon>Bacteria</taxon>
        <taxon>Pseudomonadati</taxon>
        <taxon>Pseudomonadota</taxon>
        <taxon>Alphaproteobacteria</taxon>
        <taxon>Hyphomicrobiales</taxon>
        <taxon>Phyllobacteriaceae</taxon>
        <taxon>Mesorhizobium</taxon>
    </lineage>
</organism>
<evidence type="ECO:0000256" key="1">
    <source>
        <dbReference type="ARBA" id="ARBA00004196"/>
    </source>
</evidence>
<keyword evidence="6" id="KW-0762">Sugar transport</keyword>
<dbReference type="Gene3D" id="3.40.50.2300">
    <property type="match status" value="2"/>
</dbReference>
<name>A0ABV2GFV7_9HYPH</name>
<dbReference type="EMBL" id="JBEPMC010000001">
    <property type="protein sequence ID" value="MET3577174.1"/>
    <property type="molecule type" value="Genomic_DNA"/>
</dbReference>
<dbReference type="InterPro" id="IPR025997">
    <property type="entry name" value="SBP_2_dom"/>
</dbReference>
<dbReference type="Proteomes" id="UP001549204">
    <property type="component" value="Unassembled WGS sequence"/>
</dbReference>
<proteinExistence type="inferred from homology"/>
<comment type="subcellular location">
    <subcellularLocation>
        <location evidence="1">Cell envelope</location>
    </subcellularLocation>
</comment>
<comment type="caution">
    <text evidence="6">The sequence shown here is derived from an EMBL/GenBank/DDBJ whole genome shotgun (WGS) entry which is preliminary data.</text>
</comment>
<evidence type="ECO:0000256" key="2">
    <source>
        <dbReference type="ARBA" id="ARBA00007639"/>
    </source>
</evidence>
<evidence type="ECO:0000256" key="4">
    <source>
        <dbReference type="SAM" id="SignalP"/>
    </source>
</evidence>
<sequence>MTKAHVAVIASTVALLASLPTQAQDVISATPYASHGDEWVVYDHDSCKFVPAVEHPASYKAVLRKAKKPLKVAFIQPLTTGPFMALWTPGMQKAAEQAAIELRLFDSQYPSTTQPLVVADAVVQYAPDVVLEGTEVDAVLPALMNKYNKACLPVVLADLVPPPNAIFFAAQQADVGRVGAEYAVEVARQRGWTGADMWAVSCANTEVGSSENGPHARVATFQQKVLEAFPDMPADHATLLDCRQAEGPLDARTKVTDWLTAHPDAKYIISNAITDVQALGMYAAFKAADFGERAILIGTDVDPGAMEIVNSGDPIFVGDVSQAPELRGVYEISLALDIAEGLPVPLEVFSEPVVVHP</sequence>